<evidence type="ECO:0008006" key="3">
    <source>
        <dbReference type="Google" id="ProtNLM"/>
    </source>
</evidence>
<proteinExistence type="predicted"/>
<sequence length="262" mass="30896">MNILLVTAHPDDEVIWLGSTLYELSKLENINIYCICFWGILEKPGSMRSVTPGYKDIDRKEQFYEVSNAMNFKNSYIITETNYEVKQQERQKNEVIENEFLNALNKINLKIDNINLLITHSYYGDERKHPHHIRLYDFFSNYTLQQKIPFGFFSILKIANIPHIPILTSTIRKNELHILSIEKIVNQNLNIPNKPDFLIEFQGNLIKKIENLKLYKAVDFNKHYNDYTGFSIINEKLYVNKKGFEIINNIINKLHLVVKNIL</sequence>
<accession>A0A6C0KLC9</accession>
<protein>
    <recommendedName>
        <fullName evidence="3">N-acetylglucosaminylphosphatidylinositol deacetylase</fullName>
    </recommendedName>
</protein>
<organism evidence="2">
    <name type="scientific">viral metagenome</name>
    <dbReference type="NCBI Taxonomy" id="1070528"/>
    <lineage>
        <taxon>unclassified sequences</taxon>
        <taxon>metagenomes</taxon>
        <taxon>organismal metagenomes</taxon>
    </lineage>
</organism>
<dbReference type="InterPro" id="IPR003737">
    <property type="entry name" value="GlcNAc_PI_deacetylase-related"/>
</dbReference>
<dbReference type="Gene3D" id="3.40.50.10320">
    <property type="entry name" value="LmbE-like"/>
    <property type="match status" value="1"/>
</dbReference>
<dbReference type="InterPro" id="IPR024078">
    <property type="entry name" value="LmbE-like_dom_sf"/>
</dbReference>
<name>A0A6C0KLC9_9ZZZZ</name>
<dbReference type="AlphaFoldDB" id="A0A6C0KLC9"/>
<evidence type="ECO:0000256" key="1">
    <source>
        <dbReference type="SAM" id="Coils"/>
    </source>
</evidence>
<dbReference type="Pfam" id="PF02585">
    <property type="entry name" value="PIG-L"/>
    <property type="match status" value="1"/>
</dbReference>
<dbReference type="SUPFAM" id="SSF102588">
    <property type="entry name" value="LmbE-like"/>
    <property type="match status" value="1"/>
</dbReference>
<feature type="coiled-coil region" evidence="1">
    <location>
        <begin position="78"/>
        <end position="106"/>
    </location>
</feature>
<reference evidence="2" key="1">
    <citation type="journal article" date="2020" name="Nature">
        <title>Giant virus diversity and host interactions through global metagenomics.</title>
        <authorList>
            <person name="Schulz F."/>
            <person name="Roux S."/>
            <person name="Paez-Espino D."/>
            <person name="Jungbluth S."/>
            <person name="Walsh D.A."/>
            <person name="Denef V.J."/>
            <person name="McMahon K.D."/>
            <person name="Konstantinidis K.T."/>
            <person name="Eloe-Fadrosh E.A."/>
            <person name="Kyrpides N.C."/>
            <person name="Woyke T."/>
        </authorList>
    </citation>
    <scope>NUCLEOTIDE SEQUENCE</scope>
    <source>
        <strain evidence="2">GVMAG-S-3300012919-55</strain>
    </source>
</reference>
<keyword evidence="1" id="KW-0175">Coiled coil</keyword>
<evidence type="ECO:0000313" key="2">
    <source>
        <dbReference type="EMBL" id="QHU17567.1"/>
    </source>
</evidence>
<dbReference type="EMBL" id="MN740916">
    <property type="protein sequence ID" value="QHU17567.1"/>
    <property type="molecule type" value="Genomic_DNA"/>
</dbReference>